<sequence length="310" mass="32497">MHELIDRPSYEARRANRRARVSLVMACGLHSALLVAMWRNHIVLTPADRDESAEDVVDLDLASEVPPPIPQAEEVPVEPSRVLPEPTPARESSATPRPQSKGGGGDGTPNVEPAPPAPSGSASGGWTFSPTARGPVDLGLGTPGVTGKLPPGAIPKVDAPADERPSVGAELAAVFDQGRGSPVKAAVEMAARGSEAPENGKAVFDVTVGVEGGVQISLVSATTNYEGWNELIATIRKHLAKKNVRIPPNAKGFHVVVEVEAHDQLPDGKSVGSSGFGENRSGAFTLPSVENIGVRPMRIVSSRITRENRL</sequence>
<dbReference type="Proteomes" id="UP001374803">
    <property type="component" value="Chromosome"/>
</dbReference>
<feature type="transmembrane region" description="Helical" evidence="2">
    <location>
        <begin position="21"/>
        <end position="38"/>
    </location>
</feature>
<evidence type="ECO:0000256" key="2">
    <source>
        <dbReference type="SAM" id="Phobius"/>
    </source>
</evidence>
<evidence type="ECO:0000256" key="1">
    <source>
        <dbReference type="SAM" id="MobiDB-lite"/>
    </source>
</evidence>
<evidence type="ECO:0000313" key="3">
    <source>
        <dbReference type="EMBL" id="WXB05881.1"/>
    </source>
</evidence>
<organism evidence="3 4">
    <name type="scientific">Pendulispora rubella</name>
    <dbReference type="NCBI Taxonomy" id="2741070"/>
    <lineage>
        <taxon>Bacteria</taxon>
        <taxon>Pseudomonadati</taxon>
        <taxon>Myxococcota</taxon>
        <taxon>Myxococcia</taxon>
        <taxon>Myxococcales</taxon>
        <taxon>Sorangiineae</taxon>
        <taxon>Pendulisporaceae</taxon>
        <taxon>Pendulispora</taxon>
    </lineage>
</organism>
<name>A0ABZ2L7T8_9BACT</name>
<dbReference type="EMBL" id="CP089983">
    <property type="protein sequence ID" value="WXB05881.1"/>
    <property type="molecule type" value="Genomic_DNA"/>
</dbReference>
<gene>
    <name evidence="3" type="ORF">LVJ94_01210</name>
</gene>
<dbReference type="RefSeq" id="WP_394835531.1">
    <property type="nucleotide sequence ID" value="NZ_CP089929.1"/>
</dbReference>
<proteinExistence type="predicted"/>
<protein>
    <submittedName>
        <fullName evidence="3">Uncharacterized protein</fullName>
    </submittedName>
</protein>
<keyword evidence="2" id="KW-0812">Transmembrane</keyword>
<feature type="region of interest" description="Disordered" evidence="1">
    <location>
        <begin position="64"/>
        <end position="164"/>
    </location>
</feature>
<keyword evidence="2" id="KW-0472">Membrane</keyword>
<keyword evidence="2" id="KW-1133">Transmembrane helix</keyword>
<evidence type="ECO:0000313" key="4">
    <source>
        <dbReference type="Proteomes" id="UP001374803"/>
    </source>
</evidence>
<accession>A0ABZ2L7T8</accession>
<keyword evidence="4" id="KW-1185">Reference proteome</keyword>
<reference evidence="3" key="1">
    <citation type="submission" date="2021-12" db="EMBL/GenBank/DDBJ databases">
        <title>Discovery of the Pendulisporaceae a myxobacterial family with distinct sporulation behavior and unique specialized metabolism.</title>
        <authorList>
            <person name="Garcia R."/>
            <person name="Popoff A."/>
            <person name="Bader C.D."/>
            <person name="Loehr J."/>
            <person name="Walesch S."/>
            <person name="Walt C."/>
            <person name="Boldt J."/>
            <person name="Bunk B."/>
            <person name="Haeckl F.J.F.P.J."/>
            <person name="Gunesch A.P."/>
            <person name="Birkelbach J."/>
            <person name="Nuebel U."/>
            <person name="Pietschmann T."/>
            <person name="Bach T."/>
            <person name="Mueller R."/>
        </authorList>
    </citation>
    <scope>NUCLEOTIDE SEQUENCE</scope>
    <source>
        <strain evidence="3">MSr11367</strain>
    </source>
</reference>